<proteinExistence type="predicted"/>
<dbReference type="Proteomes" id="UP000701801">
    <property type="component" value="Unassembled WGS sequence"/>
</dbReference>
<reference evidence="1" key="1">
    <citation type="submission" date="2021-07" db="EMBL/GenBank/DDBJ databases">
        <authorList>
            <person name="Durling M."/>
        </authorList>
    </citation>
    <scope>NUCLEOTIDE SEQUENCE</scope>
</reference>
<evidence type="ECO:0000313" key="1">
    <source>
        <dbReference type="EMBL" id="CAG8982782.1"/>
    </source>
</evidence>
<sequence length="91" mass="10577">METSAVNQLYHDTFRKMCQSFFALTFDITISNSKETTALQEAPKDVRGYRWSEAEAQYLVEDCPLKKISLPNSDQHRELLDLTTTDEKTWV</sequence>
<organism evidence="1 2">
    <name type="scientific">Hymenoscyphus albidus</name>
    <dbReference type="NCBI Taxonomy" id="595503"/>
    <lineage>
        <taxon>Eukaryota</taxon>
        <taxon>Fungi</taxon>
        <taxon>Dikarya</taxon>
        <taxon>Ascomycota</taxon>
        <taxon>Pezizomycotina</taxon>
        <taxon>Leotiomycetes</taxon>
        <taxon>Helotiales</taxon>
        <taxon>Helotiaceae</taxon>
        <taxon>Hymenoscyphus</taxon>
    </lineage>
</organism>
<evidence type="ECO:0000313" key="2">
    <source>
        <dbReference type="Proteomes" id="UP000701801"/>
    </source>
</evidence>
<comment type="caution">
    <text evidence="1">The sequence shown here is derived from an EMBL/GenBank/DDBJ whole genome shotgun (WGS) entry which is preliminary data.</text>
</comment>
<accession>A0A9N9LZW4</accession>
<name>A0A9N9LZW4_9HELO</name>
<keyword evidence="2" id="KW-1185">Reference proteome</keyword>
<dbReference type="AlphaFoldDB" id="A0A9N9LZW4"/>
<protein>
    <submittedName>
        <fullName evidence="1">Uncharacterized protein</fullName>
    </submittedName>
</protein>
<dbReference type="EMBL" id="CAJVRM010000684">
    <property type="protein sequence ID" value="CAG8982782.1"/>
    <property type="molecule type" value="Genomic_DNA"/>
</dbReference>
<gene>
    <name evidence="1" type="ORF">HYALB_00001063</name>
</gene>